<sequence length="300" mass="31159">MLHRTRTAAALAALAAGALLLTACSGGDSGSAGAEAPAVASSTDFPEGSTMARLAEAGTVTIGTKFDQPLFGLKGLDNQPTGFDVEIGKIIAGELGIPADKIDFIETNTKVRDEAVMSGKADMVIATYMITEERQERVTFAGTYYNAGTLTMALADNDAITGIESVGDPSVKVCGATGSADLDAISEHLADPDAQLVLFDVYSKCADALRTGQVDAIAADSTILLGLADEADGEFKIVGESYLDQLFGIGITKGDVEFCEFIDDTLNAAVEDGRFAEAWKRTAGTVVPEVPSLPEFIPCA</sequence>
<evidence type="ECO:0000256" key="4">
    <source>
        <dbReference type="SAM" id="SignalP"/>
    </source>
</evidence>
<dbReference type="EMBL" id="CP035037">
    <property type="protein sequence ID" value="QAB18890.1"/>
    <property type="molecule type" value="Genomic_DNA"/>
</dbReference>
<dbReference type="Gene3D" id="3.40.190.10">
    <property type="entry name" value="Periplasmic binding protein-like II"/>
    <property type="match status" value="2"/>
</dbReference>
<organism evidence="6 7">
    <name type="scientific">Leucobacter muris</name>
    <dbReference type="NCBI Taxonomy" id="1935379"/>
    <lineage>
        <taxon>Bacteria</taxon>
        <taxon>Bacillati</taxon>
        <taxon>Actinomycetota</taxon>
        <taxon>Actinomycetes</taxon>
        <taxon>Micrococcales</taxon>
        <taxon>Microbacteriaceae</taxon>
        <taxon>Leucobacter</taxon>
    </lineage>
</organism>
<reference evidence="6 7" key="1">
    <citation type="submission" date="2019-01" db="EMBL/GenBank/DDBJ databases">
        <title>Leucobacter muris sp. nov. isolated from the nose of a laboratory mouse.</title>
        <authorList>
            <person name="Benga L."/>
            <person name="Sproeer C."/>
            <person name="Schumann P."/>
            <person name="Verbarg S."/>
            <person name="Bunk B."/>
            <person name="Engelhardt E."/>
            <person name="Benten P.M."/>
            <person name="Sager M."/>
        </authorList>
    </citation>
    <scope>NUCLEOTIDE SEQUENCE [LARGE SCALE GENOMIC DNA]</scope>
    <source>
        <strain evidence="6 7">DSM 101948</strain>
    </source>
</reference>
<evidence type="ECO:0000256" key="1">
    <source>
        <dbReference type="ARBA" id="ARBA00010333"/>
    </source>
</evidence>
<dbReference type="RefSeq" id="WP_128387598.1">
    <property type="nucleotide sequence ID" value="NZ_CP035037.1"/>
</dbReference>
<evidence type="ECO:0000259" key="5">
    <source>
        <dbReference type="SMART" id="SM00062"/>
    </source>
</evidence>
<dbReference type="InterPro" id="IPR051455">
    <property type="entry name" value="Bact_solute-bind_prot3"/>
</dbReference>
<dbReference type="InterPro" id="IPR001638">
    <property type="entry name" value="Solute-binding_3/MltF_N"/>
</dbReference>
<dbReference type="PROSITE" id="PS51257">
    <property type="entry name" value="PROKAR_LIPOPROTEIN"/>
    <property type="match status" value="1"/>
</dbReference>
<keyword evidence="2" id="KW-0813">Transport</keyword>
<name>A0ABX5QIP0_9MICO</name>
<evidence type="ECO:0000313" key="7">
    <source>
        <dbReference type="Proteomes" id="UP000285768"/>
    </source>
</evidence>
<accession>A0ABX5QIP0</accession>
<protein>
    <submittedName>
        <fullName evidence="6">Transporter substrate-binding domain-containing protein</fullName>
    </submittedName>
</protein>
<feature type="signal peptide" evidence="4">
    <location>
        <begin position="1"/>
        <end position="34"/>
    </location>
</feature>
<keyword evidence="7" id="KW-1185">Reference proteome</keyword>
<keyword evidence="3 4" id="KW-0732">Signal</keyword>
<evidence type="ECO:0000256" key="2">
    <source>
        <dbReference type="ARBA" id="ARBA00022448"/>
    </source>
</evidence>
<dbReference type="Proteomes" id="UP000285768">
    <property type="component" value="Chromosome"/>
</dbReference>
<dbReference type="Pfam" id="PF00497">
    <property type="entry name" value="SBP_bac_3"/>
    <property type="match status" value="1"/>
</dbReference>
<feature type="domain" description="Solute-binding protein family 3/N-terminal" evidence="5">
    <location>
        <begin position="59"/>
        <end position="286"/>
    </location>
</feature>
<gene>
    <name evidence="6" type="ORF">Leucomu_14070</name>
</gene>
<feature type="chain" id="PRO_5046679831" evidence="4">
    <location>
        <begin position="35"/>
        <end position="300"/>
    </location>
</feature>
<evidence type="ECO:0000313" key="6">
    <source>
        <dbReference type="EMBL" id="QAB18890.1"/>
    </source>
</evidence>
<dbReference type="SMART" id="SM00062">
    <property type="entry name" value="PBPb"/>
    <property type="match status" value="1"/>
</dbReference>
<dbReference type="PANTHER" id="PTHR30085:SF6">
    <property type="entry name" value="ABC TRANSPORTER GLUTAMINE-BINDING PROTEIN GLNH"/>
    <property type="match status" value="1"/>
</dbReference>
<dbReference type="SUPFAM" id="SSF53850">
    <property type="entry name" value="Periplasmic binding protein-like II"/>
    <property type="match status" value="1"/>
</dbReference>
<comment type="similarity">
    <text evidence="1">Belongs to the bacterial solute-binding protein 3 family.</text>
</comment>
<dbReference type="PANTHER" id="PTHR30085">
    <property type="entry name" value="AMINO ACID ABC TRANSPORTER PERMEASE"/>
    <property type="match status" value="1"/>
</dbReference>
<evidence type="ECO:0000256" key="3">
    <source>
        <dbReference type="ARBA" id="ARBA00022729"/>
    </source>
</evidence>
<proteinExistence type="inferred from homology"/>